<dbReference type="EMBL" id="LT594629">
    <property type="protein sequence ID" value="SCN12265.1"/>
    <property type="molecule type" value="Genomic_DNA"/>
</dbReference>
<dbReference type="RefSeq" id="XP_028861236.1">
    <property type="nucleotide sequence ID" value="XM_029004559.1"/>
</dbReference>
<evidence type="ECO:0000313" key="3">
    <source>
        <dbReference type="Proteomes" id="UP000219813"/>
    </source>
</evidence>
<protein>
    <submittedName>
        <fullName evidence="2">6-cysteine protein, putative</fullName>
    </submittedName>
</protein>
<name>A0A1D3PAM8_PLAMA</name>
<dbReference type="AlphaFoldDB" id="A0A1D3PAM8"/>
<keyword evidence="3" id="KW-1185">Reference proteome</keyword>
<organism evidence="2 3">
    <name type="scientific">Plasmodium malariae</name>
    <dbReference type="NCBI Taxonomy" id="5858"/>
    <lineage>
        <taxon>Eukaryota</taxon>
        <taxon>Sar</taxon>
        <taxon>Alveolata</taxon>
        <taxon>Apicomplexa</taxon>
        <taxon>Aconoidasida</taxon>
        <taxon>Haemosporida</taxon>
        <taxon>Plasmodiidae</taxon>
        <taxon>Plasmodium</taxon>
        <taxon>Plasmodium (Plasmodium)</taxon>
    </lineage>
</organism>
<evidence type="ECO:0000256" key="1">
    <source>
        <dbReference type="SAM" id="SignalP"/>
    </source>
</evidence>
<accession>A0A1D3PAM8</accession>
<sequence>MNKVSYFLTILALLWSKVILFAKHLVKFDPVRKDEDELYIDTQYNCEYSGFIDLDKDFFLYYCFFIGEEDHNGLILRKFFLDELEWGVPSEVLLTTEKINYFTFIDDYIMNKLILIYSCDQNIRVTAFNNYIDPSIHTYKISINYDIQYKANIISKVTYFYKNRRALFICGINKNENILCTFSFDYGLTMKDDNSIEFILKKRIPLCRYKMYIKFKQDSVYFNLYDETNESNFYELKCIKVNEHEYTCDIVNKVIKETETTKYKYVFRNKIFQTIAFQKDNICYIGWSFNSLALNNEINKQLSDVPCSRVSLFQRGQMLLVTYRKKYNEKDKDFYSVFENLSMKGTGCEFRTGGSLYVMNTFVNNMCTVNMSNIDVNPTNNEEVSFSIVTPSRFKIGEGCFISNEMYENDKTSLYYLEEENVEEEQVTIYTFFFYRYILTYANFKGTTCVFESGNNKEKLNISLTLENYYREYECNISLDLCDFFIYNKSKIRIYFNENWIIDKEILKSNILYNDIYVSLYSILSQSNINEFLQVDDKHLVLTIPQNIPSSRTIKIGFTRVEDNTIKYAYIRLQRIITPVKKVLGINFSDFFDIHYKYYKYYQEKTKFLINEFVETTYIGMICQTEHEVTSTPCTLTLVDSSNKKIQIHKIFPKSVPFLYYYLNKKLPQSDSYINETRFVVFKNIGNLLEEKQIKYIYFRCICNTKNFKIDTTNQIDYIITNDKVSPDIIESHDVIESSNNLLSDDSNNFKNSTNKEQSEPIKTKKELWELTGKNYKDFNKNHSTSVMLDVFLLIVLLTIIHYVPPFG</sequence>
<evidence type="ECO:0000313" key="2">
    <source>
        <dbReference type="EMBL" id="SCN12265.1"/>
    </source>
</evidence>
<dbReference type="GeneID" id="39868372"/>
<proteinExistence type="predicted"/>
<dbReference type="VEuPathDB" id="PlasmoDB:PmUG01_08039000"/>
<keyword evidence="1" id="KW-0732">Signal</keyword>
<dbReference type="Proteomes" id="UP000219813">
    <property type="component" value="Chromosome 8"/>
</dbReference>
<feature type="signal peptide" evidence="1">
    <location>
        <begin position="1"/>
        <end position="22"/>
    </location>
</feature>
<dbReference type="OMA" id="CYIGWSF"/>
<dbReference type="OrthoDB" id="370787at2759"/>
<gene>
    <name evidence="2" type="primary">PmUG01_08039000</name>
    <name evidence="2" type="ORF">PMUG01_08039000</name>
</gene>
<dbReference type="KEGG" id="pmal:PMUG01_08039000"/>
<reference evidence="2 3" key="1">
    <citation type="submission" date="2016-06" db="EMBL/GenBank/DDBJ databases">
        <authorList>
            <consortium name="Pathogen Informatics"/>
        </authorList>
    </citation>
    <scope>NUCLEOTIDE SEQUENCE [LARGE SCALE GENOMIC DNA]</scope>
</reference>
<feature type="chain" id="PRO_5008919145" evidence="1">
    <location>
        <begin position="23"/>
        <end position="808"/>
    </location>
</feature>